<dbReference type="AlphaFoldDB" id="A0A1N7NA11"/>
<dbReference type="NCBIfam" id="TIGR03071">
    <property type="entry name" value="couple_hipA"/>
    <property type="match status" value="1"/>
</dbReference>
<dbReference type="RefSeq" id="WP_076387882.1">
    <property type="nucleotide sequence ID" value="NZ_FTOI01000013.1"/>
</dbReference>
<dbReference type="Proteomes" id="UP000185839">
    <property type="component" value="Unassembled WGS sequence"/>
</dbReference>
<evidence type="ECO:0000313" key="2">
    <source>
        <dbReference type="EMBL" id="SIS95194.1"/>
    </source>
</evidence>
<dbReference type="OrthoDB" id="196808at2"/>
<keyword evidence="2" id="KW-0418">Kinase</keyword>
<keyword evidence="3" id="KW-1185">Reference proteome</keyword>
<evidence type="ECO:0000313" key="3">
    <source>
        <dbReference type="Proteomes" id="UP000185839"/>
    </source>
</evidence>
<gene>
    <name evidence="2" type="ORF">SAMN05421789_11311</name>
</gene>
<dbReference type="STRING" id="713588.SAMN05421789_11311"/>
<sequence length="111" mass="12532">MRSAKVLYKGQPAGVLKQNDDGSFIFQYDQDWLLDTNKPPISLTLPKTQKEFVSKELFPFFYHLLPEGINKRMVCQTYKIDESDAFGILLTTANTDTVGAITIERIKNGSA</sequence>
<accession>A0A1N7NA11</accession>
<proteinExistence type="predicted"/>
<keyword evidence="2" id="KW-0808">Transferase</keyword>
<dbReference type="InterPro" id="IPR017508">
    <property type="entry name" value="HipA_N1"/>
</dbReference>
<dbReference type="EMBL" id="FTOI01000013">
    <property type="protein sequence ID" value="SIS95194.1"/>
    <property type="molecule type" value="Genomic_DNA"/>
</dbReference>
<dbReference type="GO" id="GO:0016301">
    <property type="term" value="F:kinase activity"/>
    <property type="evidence" value="ECO:0007669"/>
    <property type="project" value="UniProtKB-KW"/>
</dbReference>
<evidence type="ECO:0000259" key="1">
    <source>
        <dbReference type="Pfam" id="PF13657"/>
    </source>
</evidence>
<dbReference type="Pfam" id="PF13657">
    <property type="entry name" value="Couple_hipA"/>
    <property type="match status" value="1"/>
</dbReference>
<protein>
    <submittedName>
        <fullName evidence="2">Serine/threonine-protein kinase HipA</fullName>
    </submittedName>
</protein>
<name>A0A1N7NA11_9FLAO</name>
<feature type="domain" description="HipA N-terminal subdomain 1" evidence="1">
    <location>
        <begin position="5"/>
        <end position="103"/>
    </location>
</feature>
<reference evidence="3" key="1">
    <citation type="submission" date="2017-01" db="EMBL/GenBank/DDBJ databases">
        <authorList>
            <person name="Varghese N."/>
            <person name="Submissions S."/>
        </authorList>
    </citation>
    <scope>NUCLEOTIDE SEQUENCE [LARGE SCALE GENOMIC DNA]</scope>
    <source>
        <strain evidence="3">DSM 23145</strain>
    </source>
</reference>
<organism evidence="2 3">
    <name type="scientific">Kaistella chaponensis</name>
    <dbReference type="NCBI Taxonomy" id="713588"/>
    <lineage>
        <taxon>Bacteria</taxon>
        <taxon>Pseudomonadati</taxon>
        <taxon>Bacteroidota</taxon>
        <taxon>Flavobacteriia</taxon>
        <taxon>Flavobacteriales</taxon>
        <taxon>Weeksellaceae</taxon>
        <taxon>Chryseobacterium group</taxon>
        <taxon>Kaistella</taxon>
    </lineage>
</organism>